<evidence type="ECO:0000313" key="1">
    <source>
        <dbReference type="EMBL" id="KAJ7560534.1"/>
    </source>
</evidence>
<reference evidence="2" key="1">
    <citation type="journal article" date="2024" name="Proc. Natl. Acad. Sci. U.S.A.">
        <title>Extraordinary preservation of gene collinearity over three hundred million years revealed in homosporous lycophytes.</title>
        <authorList>
            <person name="Li C."/>
            <person name="Wickell D."/>
            <person name="Kuo L.Y."/>
            <person name="Chen X."/>
            <person name="Nie B."/>
            <person name="Liao X."/>
            <person name="Peng D."/>
            <person name="Ji J."/>
            <person name="Jenkins J."/>
            <person name="Williams M."/>
            <person name="Shu S."/>
            <person name="Plott C."/>
            <person name="Barry K."/>
            <person name="Rajasekar S."/>
            <person name="Grimwood J."/>
            <person name="Han X."/>
            <person name="Sun S."/>
            <person name="Hou Z."/>
            <person name="He W."/>
            <person name="Dai G."/>
            <person name="Sun C."/>
            <person name="Schmutz J."/>
            <person name="Leebens-Mack J.H."/>
            <person name="Li F.W."/>
            <person name="Wang L."/>
        </authorList>
    </citation>
    <scope>NUCLEOTIDE SEQUENCE [LARGE SCALE GENOMIC DNA]</scope>
    <source>
        <strain evidence="2">cv. PW_Plant_1</strain>
    </source>
</reference>
<accession>A0ACC2E1P1</accession>
<dbReference type="Proteomes" id="UP001162992">
    <property type="component" value="Chromosome 4"/>
</dbReference>
<keyword evidence="2" id="KW-1185">Reference proteome</keyword>
<name>A0ACC2E1P1_DIPCM</name>
<dbReference type="EMBL" id="CM055095">
    <property type="protein sequence ID" value="KAJ7560534.1"/>
    <property type="molecule type" value="Genomic_DNA"/>
</dbReference>
<evidence type="ECO:0000313" key="2">
    <source>
        <dbReference type="Proteomes" id="UP001162992"/>
    </source>
</evidence>
<proteinExistence type="predicted"/>
<sequence length="112" mass="12136">MAAAAAAIDVSDVPTQDLMSELLRRFKCARSGSFSLGPPGCGKGTQSPILKEEHCLCHLATGDMLRGCGSCQDFSRIDGQRGHPKMFICRVSLFRMILVIAIIEEAIKRAIL</sequence>
<protein>
    <submittedName>
        <fullName evidence="1">Uncharacterized protein</fullName>
    </submittedName>
</protein>
<organism evidence="1 2">
    <name type="scientific">Diphasiastrum complanatum</name>
    <name type="common">Issler's clubmoss</name>
    <name type="synonym">Lycopodium complanatum</name>
    <dbReference type="NCBI Taxonomy" id="34168"/>
    <lineage>
        <taxon>Eukaryota</taxon>
        <taxon>Viridiplantae</taxon>
        <taxon>Streptophyta</taxon>
        <taxon>Embryophyta</taxon>
        <taxon>Tracheophyta</taxon>
        <taxon>Lycopodiopsida</taxon>
        <taxon>Lycopodiales</taxon>
        <taxon>Lycopodiaceae</taxon>
        <taxon>Lycopodioideae</taxon>
        <taxon>Diphasiastrum</taxon>
    </lineage>
</organism>
<comment type="caution">
    <text evidence="1">The sequence shown here is derived from an EMBL/GenBank/DDBJ whole genome shotgun (WGS) entry which is preliminary data.</text>
</comment>
<gene>
    <name evidence="1" type="ORF">O6H91_04G133900</name>
</gene>